<evidence type="ECO:0000313" key="3">
    <source>
        <dbReference type="EMBL" id="MDD1383382.1"/>
    </source>
</evidence>
<dbReference type="EMBL" id="JAQTKT010000002">
    <property type="protein sequence ID" value="MDD1383382.1"/>
    <property type="molecule type" value="Genomic_DNA"/>
</dbReference>
<organism evidence="3 4">
    <name type="scientific">Limosilactobacillus reuteri</name>
    <name type="common">Lactobacillus reuteri</name>
    <dbReference type="NCBI Taxonomy" id="1598"/>
    <lineage>
        <taxon>Bacteria</taxon>
        <taxon>Bacillati</taxon>
        <taxon>Bacillota</taxon>
        <taxon>Bacilli</taxon>
        <taxon>Lactobacillales</taxon>
        <taxon>Lactobacillaceae</taxon>
        <taxon>Limosilactobacillus</taxon>
    </lineage>
</organism>
<gene>
    <name evidence="3" type="ORF">PSQ53_10785</name>
</gene>
<evidence type="ECO:0000259" key="1">
    <source>
        <dbReference type="Pfam" id="PF01610"/>
    </source>
</evidence>
<proteinExistence type="predicted"/>
<dbReference type="AlphaFoldDB" id="A0AAW6JI82"/>
<comment type="caution">
    <text evidence="3">The sequence shown here is derived from an EMBL/GenBank/DDBJ whole genome shotgun (WGS) entry which is preliminary data.</text>
</comment>
<dbReference type="NCBIfam" id="NF033550">
    <property type="entry name" value="transpos_ISL3"/>
    <property type="match status" value="1"/>
</dbReference>
<dbReference type="Pfam" id="PF14690">
    <property type="entry name" value="Zn_ribbon_ISL3"/>
    <property type="match status" value="1"/>
</dbReference>
<dbReference type="InterPro" id="IPR047951">
    <property type="entry name" value="Transpos_ISL3"/>
</dbReference>
<dbReference type="PANTHER" id="PTHR33498:SF1">
    <property type="entry name" value="TRANSPOSASE FOR INSERTION SEQUENCE ELEMENT IS1557"/>
    <property type="match status" value="1"/>
</dbReference>
<accession>A0AAW6JI82</accession>
<feature type="domain" description="Transposase IS204/IS1001/IS1096/IS1165 zinc-finger" evidence="2">
    <location>
        <begin position="56"/>
        <end position="98"/>
    </location>
</feature>
<dbReference type="RefSeq" id="WP_098035015.1">
    <property type="nucleotide sequence ID" value="NZ_JAQTKT010000002.1"/>
</dbReference>
<dbReference type="InterPro" id="IPR029261">
    <property type="entry name" value="Transposase_Znf"/>
</dbReference>
<reference evidence="3" key="1">
    <citation type="submission" date="2023-02" db="EMBL/GenBank/DDBJ databases">
        <title>Complete genome sequence of Limosilactobacillus reuteri SRCM217616 isolated from Bos taurus feces.</title>
        <authorList>
            <person name="Yang H.-G."/>
            <person name="Kim J.-W."/>
            <person name="Ha G.-S."/>
            <person name="Yang H.-J."/>
            <person name="Jeong D.-Y."/>
        </authorList>
    </citation>
    <scope>NUCLEOTIDE SEQUENCE</scope>
    <source>
        <strain evidence="3">SRCM217616</strain>
    </source>
</reference>
<feature type="domain" description="Transposase IS204/IS1001/IS1096/IS1165 DDE" evidence="1">
    <location>
        <begin position="177"/>
        <end position="427"/>
    </location>
</feature>
<dbReference type="InterPro" id="IPR002560">
    <property type="entry name" value="Transposase_DDE"/>
</dbReference>
<protein>
    <submittedName>
        <fullName evidence="3">ISL3 family transposase</fullName>
    </submittedName>
</protein>
<evidence type="ECO:0000259" key="2">
    <source>
        <dbReference type="Pfam" id="PF14690"/>
    </source>
</evidence>
<dbReference type="Pfam" id="PF01610">
    <property type="entry name" value="DDE_Tnp_ISL3"/>
    <property type="match status" value="1"/>
</dbReference>
<sequence length="442" mass="50866">MNNYIKSLTGLTDNLITFDPRVAEDERLKIIPANPAARHPFARQEHCELYLRQSYPNACPVCGQLMRKNGFKTVYLRGLEINGRPLVLVIAKQKYLCPVSVECPTLVTDLARVQGIKVNHQIMPNVQQRMLLALTEIHSVKDIANQLHVSQTTVYRQMSQLKRHFRPKRHWLPEVLALDDFKAGRFATSGMSMALMNGETHELIDVIESRTNTCLRNYFYRYEYAVRAKVKLIVVDLYQPYRSLIRDLFPNAAIVADRYHVVVQAYQALNQVRTQTMKALPSKDKLARALKRYWRLLVKDAAKLNWHDFKRRTGFGGAQLNEREVIDRLTATSDALSTAYGYYQQLLCALHFQSSEVLAELLKTKLTALPKPCQKAQRTLRNHREEIERSFEQPYNNGSLEGTNNVIKTIKRVAFGFRSFPNFRLRILLVAKSPSFNVKTAA</sequence>
<evidence type="ECO:0000313" key="4">
    <source>
        <dbReference type="Proteomes" id="UP001217945"/>
    </source>
</evidence>
<name>A0AAW6JI82_LIMRT</name>
<dbReference type="Proteomes" id="UP001217945">
    <property type="component" value="Unassembled WGS sequence"/>
</dbReference>
<dbReference type="PANTHER" id="PTHR33498">
    <property type="entry name" value="TRANSPOSASE FOR INSERTION SEQUENCE ELEMENT IS1557"/>
    <property type="match status" value="1"/>
</dbReference>